<dbReference type="PANTHER" id="PTHR42704:SF17">
    <property type="entry name" value="RIBULOSE BISPHOSPHATE CARBOXYLASE LARGE CHAIN"/>
    <property type="match status" value="1"/>
</dbReference>
<evidence type="ECO:0000313" key="4">
    <source>
        <dbReference type="EMBL" id="GCA65571.1"/>
    </source>
</evidence>
<dbReference type="CDD" id="cd08205">
    <property type="entry name" value="RuBisCO_IV_RLP"/>
    <property type="match status" value="1"/>
</dbReference>
<dbReference type="SUPFAM" id="SSF54966">
    <property type="entry name" value="RuBisCO, large subunit, small (N-terminal) domain"/>
    <property type="match status" value="1"/>
</dbReference>
<accession>A0A391NWW6</accession>
<feature type="domain" description="Ribulose bisphosphate carboxylase large subunit C-terminal" evidence="2">
    <location>
        <begin position="143"/>
        <end position="423"/>
    </location>
</feature>
<feature type="domain" description="Ribulose bisphosphate carboxylase large subunit ferrodoxin-like N-terminal" evidence="3">
    <location>
        <begin position="16"/>
        <end position="132"/>
    </location>
</feature>
<protein>
    <submittedName>
        <fullName evidence="4">Ribulose-bisphosphate carboxylase</fullName>
    </submittedName>
</protein>
<keyword evidence="5" id="KW-1185">Reference proteome</keyword>
<dbReference type="Gene3D" id="3.20.20.110">
    <property type="entry name" value="Ribulose bisphosphate carboxylase, large subunit, C-terminal domain"/>
    <property type="match status" value="1"/>
</dbReference>
<sequence>MYIDPITVSYPEALDKDHFVIATYYCATKPSTNSLKFAAALAIEQTCGTWLKVPGETEEVRNRSIGRVVGVYEAPAYQMEIPSDVTERHFIVRIAFPATNFGPSFAMMLSSVIGNISSSGKVKLLDLEFPDSFLKEFKGPKFGVQGIRDLLGVYDRPLLNNMIKPCTGLDPQKTAELAYEAARGGVDIIKDDELVCDPPHCRLVDRVKAVVPAIKKADEEKGEKTLYAFNITDRTEKLKSNAMTVIENGGNCLMVNYNTIGLDAARMLAEDPDINVPILAHSDYTGAVYESPWSGMSINLIGATLPRLAGLDMVIALSPYGKFPMLMDSFISAGYKMLSPLGDIKPIIPMPGGGTTQGHIEDLIKKFGNDVMIAAGGAIHGHPMGPAAGARAFRQGIDAVLAGKTLREAGKEYEELGIALDLWGIYEESKGGIFDLKG</sequence>
<dbReference type="Pfam" id="PF00016">
    <property type="entry name" value="RuBisCO_large"/>
    <property type="match status" value="1"/>
</dbReference>
<evidence type="ECO:0000313" key="5">
    <source>
        <dbReference type="Proteomes" id="UP000265643"/>
    </source>
</evidence>
<dbReference type="AlphaFoldDB" id="A0A391NWW6"/>
<gene>
    <name evidence="4" type="ORF">KGMB01110_00070</name>
</gene>
<dbReference type="GO" id="GO:0016984">
    <property type="term" value="F:ribulose-bisphosphate carboxylase activity"/>
    <property type="evidence" value="ECO:0007669"/>
    <property type="project" value="InterPro"/>
</dbReference>
<evidence type="ECO:0000259" key="2">
    <source>
        <dbReference type="Pfam" id="PF00016"/>
    </source>
</evidence>
<dbReference type="GO" id="GO:0000287">
    <property type="term" value="F:magnesium ion binding"/>
    <property type="evidence" value="ECO:0007669"/>
    <property type="project" value="InterPro"/>
</dbReference>
<dbReference type="InterPro" id="IPR036376">
    <property type="entry name" value="RuBisCO_lsu_C_sf"/>
</dbReference>
<dbReference type="EMBL" id="BHGK01000001">
    <property type="protein sequence ID" value="GCA65571.1"/>
    <property type="molecule type" value="Genomic_DNA"/>
</dbReference>
<dbReference type="Gene3D" id="3.30.70.150">
    <property type="entry name" value="RuBisCO large subunit, N-terminal domain"/>
    <property type="match status" value="1"/>
</dbReference>
<dbReference type="PANTHER" id="PTHR42704">
    <property type="entry name" value="RIBULOSE BISPHOSPHATE CARBOXYLASE"/>
    <property type="match status" value="1"/>
</dbReference>
<dbReference type="SUPFAM" id="SSF51649">
    <property type="entry name" value="RuBisCo, C-terminal domain"/>
    <property type="match status" value="1"/>
</dbReference>
<dbReference type="RefSeq" id="WP_117602257.1">
    <property type="nucleotide sequence ID" value="NZ_BHGK01000001.1"/>
</dbReference>
<dbReference type="Pfam" id="PF02788">
    <property type="entry name" value="RuBisCO_large_N"/>
    <property type="match status" value="1"/>
</dbReference>
<dbReference type="InterPro" id="IPR000685">
    <property type="entry name" value="RuBisCO_lsu_C"/>
</dbReference>
<dbReference type="InterPro" id="IPR036422">
    <property type="entry name" value="RuBisCO_lsu_N_sf"/>
</dbReference>
<comment type="similarity">
    <text evidence="1">Belongs to the RuBisCO large chain family.</text>
</comment>
<proteinExistence type="inferred from homology"/>
<comment type="caution">
    <text evidence="4">The sequence shown here is derived from an EMBL/GenBank/DDBJ whole genome shotgun (WGS) entry which is preliminary data.</text>
</comment>
<dbReference type="GO" id="GO:0015977">
    <property type="term" value="P:carbon fixation"/>
    <property type="evidence" value="ECO:0007669"/>
    <property type="project" value="InterPro"/>
</dbReference>
<evidence type="ECO:0000259" key="3">
    <source>
        <dbReference type="Pfam" id="PF02788"/>
    </source>
</evidence>
<evidence type="ECO:0000256" key="1">
    <source>
        <dbReference type="RuleBase" id="RU003834"/>
    </source>
</evidence>
<dbReference type="SFLD" id="SFLDG00301">
    <property type="entry name" value="RuBisCO-like_proteins"/>
    <property type="match status" value="1"/>
</dbReference>
<organism evidence="4 5">
    <name type="scientific">Mediterraneibacter butyricigenes</name>
    <dbReference type="NCBI Taxonomy" id="2316025"/>
    <lineage>
        <taxon>Bacteria</taxon>
        <taxon>Bacillati</taxon>
        <taxon>Bacillota</taxon>
        <taxon>Clostridia</taxon>
        <taxon>Lachnospirales</taxon>
        <taxon>Lachnospiraceae</taxon>
        <taxon>Mediterraneibacter</taxon>
    </lineage>
</organism>
<dbReference type="InterPro" id="IPR033966">
    <property type="entry name" value="RuBisCO"/>
</dbReference>
<name>A0A391NWW6_9FIRM</name>
<dbReference type="InterPro" id="IPR017443">
    <property type="entry name" value="RuBisCO_lsu_fd_N"/>
</dbReference>
<dbReference type="SFLD" id="SFLDS00014">
    <property type="entry name" value="RuBisCO"/>
    <property type="match status" value="1"/>
</dbReference>
<reference evidence="5" key="1">
    <citation type="submission" date="2018-09" db="EMBL/GenBank/DDBJ databases">
        <title>Draft Genome Sequence of Mediterraneibacter sp. KCTC 15684.</title>
        <authorList>
            <person name="Kim J.S."/>
            <person name="Han K.I."/>
            <person name="Suh M.K."/>
            <person name="Lee K.C."/>
            <person name="Eom M.K."/>
            <person name="Lee J.H."/>
            <person name="Park S.H."/>
            <person name="Kang S.W."/>
            <person name="Park J.E."/>
            <person name="Oh B.S."/>
            <person name="Yu S.Y."/>
            <person name="Choi S.H."/>
            <person name="Lee D.H."/>
            <person name="Yoon H."/>
            <person name="Kim B."/>
            <person name="Yang S.J."/>
            <person name="Lee J.S."/>
        </authorList>
    </citation>
    <scope>NUCLEOTIDE SEQUENCE [LARGE SCALE GENOMIC DNA]</scope>
    <source>
        <strain evidence="5">KCTC 15684</strain>
    </source>
</reference>
<dbReference type="Proteomes" id="UP000265643">
    <property type="component" value="Unassembled WGS sequence"/>
</dbReference>